<organism evidence="3 4">
    <name type="scientific">Vagococcus zengguangii</name>
    <dbReference type="NCBI Taxonomy" id="2571750"/>
    <lineage>
        <taxon>Bacteria</taxon>
        <taxon>Bacillati</taxon>
        <taxon>Bacillota</taxon>
        <taxon>Bacilli</taxon>
        <taxon>Lactobacillales</taxon>
        <taxon>Enterococcaceae</taxon>
        <taxon>Vagococcus</taxon>
    </lineage>
</organism>
<evidence type="ECO:0000256" key="1">
    <source>
        <dbReference type="SAM" id="Phobius"/>
    </source>
</evidence>
<keyword evidence="1" id="KW-0812">Transmembrane</keyword>
<keyword evidence="1" id="KW-0472">Membrane</keyword>
<feature type="transmembrane region" description="Helical" evidence="1">
    <location>
        <begin position="21"/>
        <end position="41"/>
    </location>
</feature>
<reference evidence="3 4" key="1">
    <citation type="submission" date="2019-04" db="EMBL/GenBank/DDBJ databases">
        <title>Vagococcus sp. nov., isolated from faeces of yaks (Bos grunniens).</title>
        <authorList>
            <person name="Ge Y."/>
        </authorList>
    </citation>
    <scope>NUCLEOTIDE SEQUENCE [LARGE SCALE GENOMIC DNA]</scope>
    <source>
        <strain evidence="3 4">MN-17</strain>
    </source>
</reference>
<accession>A0A4D7CVA0</accession>
<dbReference type="Proteomes" id="UP000298615">
    <property type="component" value="Chromosome"/>
</dbReference>
<proteinExistence type="predicted"/>
<dbReference type="EMBL" id="CP039712">
    <property type="protein sequence ID" value="QCI87112.1"/>
    <property type="molecule type" value="Genomic_DNA"/>
</dbReference>
<sequence length="259" mass="29451">MDNVAHKQRITRKKRKLKAHIKGYLILTGIFLFSLTCMNIVHSITMSNLNDKLVKADKELNSKNRYIDTLETEIKEPFKTYGDKTRASLKKEGLNSSLILQRDERWAKESYGWGINTTVDKNACAITSLSMINAYWKNSELSVTDVLNWAGNDYYTDYGTSWNIFPAFAQNYGYTYTDLGTQIDSALPYLEEDIPVVASFNPGIFTSVGHIMVLSHADEDGIRILDPNDDVSKKFSLTTYSTEDIQASLAHLWVFEETN</sequence>
<dbReference type="AlphaFoldDB" id="A0A4D7CVA0"/>
<protein>
    <recommendedName>
        <fullName evidence="2">Peptidase C39-like domain-containing protein</fullName>
    </recommendedName>
</protein>
<evidence type="ECO:0000259" key="2">
    <source>
        <dbReference type="Pfam" id="PF13529"/>
    </source>
</evidence>
<name>A0A4D7CVA0_9ENTE</name>
<feature type="domain" description="Peptidase C39-like" evidence="2">
    <location>
        <begin position="101"/>
        <end position="228"/>
    </location>
</feature>
<dbReference type="KEGG" id="vao:FA707_09225"/>
<dbReference type="Pfam" id="PF13529">
    <property type="entry name" value="Peptidase_C39_2"/>
    <property type="match status" value="1"/>
</dbReference>
<dbReference type="Gene3D" id="3.90.70.10">
    <property type="entry name" value="Cysteine proteinases"/>
    <property type="match status" value="1"/>
</dbReference>
<gene>
    <name evidence="3" type="ORF">FA707_09225</name>
</gene>
<keyword evidence="1" id="KW-1133">Transmembrane helix</keyword>
<keyword evidence="4" id="KW-1185">Reference proteome</keyword>
<dbReference type="RefSeq" id="WP_136953934.1">
    <property type="nucleotide sequence ID" value="NZ_CP039712.1"/>
</dbReference>
<evidence type="ECO:0000313" key="3">
    <source>
        <dbReference type="EMBL" id="QCI87112.1"/>
    </source>
</evidence>
<dbReference type="InterPro" id="IPR039564">
    <property type="entry name" value="Peptidase_C39-like"/>
</dbReference>
<evidence type="ECO:0000313" key="4">
    <source>
        <dbReference type="Proteomes" id="UP000298615"/>
    </source>
</evidence>